<sequence>MHVGAVVEVTDADRAELDGVEPGRQQVRIPGQVQPVRAEYFGDLAADLVEVGAGEDGTIAEEHTR</sequence>
<evidence type="ECO:0000313" key="1">
    <source>
        <dbReference type="EMBL" id="GES02979.1"/>
    </source>
</evidence>
<reference evidence="1 2" key="1">
    <citation type="submission" date="2019-10" db="EMBL/GenBank/DDBJ databases">
        <title>Whole genome shotgun sequence of Acrocarpospora corrugata NBRC 13972.</title>
        <authorList>
            <person name="Ichikawa N."/>
            <person name="Kimura A."/>
            <person name="Kitahashi Y."/>
            <person name="Komaki H."/>
            <person name="Oguchi A."/>
        </authorList>
    </citation>
    <scope>NUCLEOTIDE SEQUENCE [LARGE SCALE GENOMIC DNA]</scope>
    <source>
        <strain evidence="1 2">NBRC 13972</strain>
    </source>
</reference>
<evidence type="ECO:0000313" key="2">
    <source>
        <dbReference type="Proteomes" id="UP000334990"/>
    </source>
</evidence>
<keyword evidence="2" id="KW-1185">Reference proteome</keyword>
<organism evidence="1 2">
    <name type="scientific">Acrocarpospora corrugata</name>
    <dbReference type="NCBI Taxonomy" id="35763"/>
    <lineage>
        <taxon>Bacteria</taxon>
        <taxon>Bacillati</taxon>
        <taxon>Actinomycetota</taxon>
        <taxon>Actinomycetes</taxon>
        <taxon>Streptosporangiales</taxon>
        <taxon>Streptosporangiaceae</taxon>
        <taxon>Acrocarpospora</taxon>
    </lineage>
</organism>
<accession>A0A5M3W3W9</accession>
<dbReference type="EMBL" id="BLAD01000063">
    <property type="protein sequence ID" value="GES02979.1"/>
    <property type="molecule type" value="Genomic_DNA"/>
</dbReference>
<comment type="caution">
    <text evidence="1">The sequence shown here is derived from an EMBL/GenBank/DDBJ whole genome shotgun (WGS) entry which is preliminary data.</text>
</comment>
<name>A0A5M3W3W9_9ACTN</name>
<dbReference type="AlphaFoldDB" id="A0A5M3W3W9"/>
<proteinExistence type="predicted"/>
<gene>
    <name evidence="1" type="ORF">Acor_50450</name>
</gene>
<dbReference type="Proteomes" id="UP000334990">
    <property type="component" value="Unassembled WGS sequence"/>
</dbReference>
<protein>
    <submittedName>
        <fullName evidence="1">Uncharacterized protein</fullName>
    </submittedName>
</protein>